<sequence length="97" mass="10483">MNDIALTPAATQVQKQKKAVAMASASVKASGKLLVKYVSGAIVDIPLAAAEDFRALPYLYGDKIHDYGQVRTGKLEQWLELCPLPLGIGEGMTNIFY</sequence>
<dbReference type="VEuPathDB" id="FungiDB:BO83DRAFT_245791"/>
<dbReference type="RefSeq" id="XP_025389268.1">
    <property type="nucleotide sequence ID" value="XM_025527003.1"/>
</dbReference>
<dbReference type="AlphaFoldDB" id="A0A317VS72"/>
<name>A0A317VS72_ASPEC</name>
<comment type="caution">
    <text evidence="1">The sequence shown here is derived from an EMBL/GenBank/DDBJ whole genome shotgun (WGS) entry which is preliminary data.</text>
</comment>
<evidence type="ECO:0000313" key="2">
    <source>
        <dbReference type="Proteomes" id="UP000246171"/>
    </source>
</evidence>
<dbReference type="Proteomes" id="UP000246171">
    <property type="component" value="Unassembled WGS sequence"/>
</dbReference>
<protein>
    <submittedName>
        <fullName evidence="1">Uncharacterized protein</fullName>
    </submittedName>
</protein>
<keyword evidence="2" id="KW-1185">Reference proteome</keyword>
<reference evidence="1" key="1">
    <citation type="submission" date="2016-12" db="EMBL/GenBank/DDBJ databases">
        <title>The genomes of Aspergillus section Nigri reveals drivers in fungal speciation.</title>
        <authorList>
            <consortium name="DOE Joint Genome Institute"/>
            <person name="Vesth T.C."/>
            <person name="Nybo J."/>
            <person name="Theobald S."/>
            <person name="Brandl J."/>
            <person name="Frisvad J.C."/>
            <person name="Nielsen K.F."/>
            <person name="Lyhne E.K."/>
            <person name="Kogle M.E."/>
            <person name="Kuo A."/>
            <person name="Riley R."/>
            <person name="Clum A."/>
            <person name="Nolan M."/>
            <person name="Lipzen A."/>
            <person name="Salamov A."/>
            <person name="Henrissat B."/>
            <person name="Wiebenga A."/>
            <person name="De vries R.P."/>
            <person name="Grigoriev I.V."/>
            <person name="Mortensen U.H."/>
            <person name="Andersen M.R."/>
            <person name="Baker S.E."/>
        </authorList>
    </citation>
    <scope>NUCLEOTIDE SEQUENCE</scope>
    <source>
        <strain evidence="1">CBS 122712</strain>
    </source>
</reference>
<evidence type="ECO:0000313" key="1">
    <source>
        <dbReference type="EMBL" id="PWY75738.1"/>
    </source>
</evidence>
<dbReference type="OrthoDB" id="428159at2759"/>
<dbReference type="GeneID" id="37048965"/>
<gene>
    <name evidence="1" type="ORF">BO83DRAFT_245791</name>
</gene>
<organism evidence="1 2">
    <name type="scientific">Aspergillus eucalypticola (strain CBS 122712 / IBT 29274)</name>
    <dbReference type="NCBI Taxonomy" id="1448314"/>
    <lineage>
        <taxon>Eukaryota</taxon>
        <taxon>Fungi</taxon>
        <taxon>Dikarya</taxon>
        <taxon>Ascomycota</taxon>
        <taxon>Pezizomycotina</taxon>
        <taxon>Eurotiomycetes</taxon>
        <taxon>Eurotiomycetidae</taxon>
        <taxon>Eurotiales</taxon>
        <taxon>Aspergillaceae</taxon>
        <taxon>Aspergillus</taxon>
        <taxon>Aspergillus subgen. Circumdati</taxon>
    </lineage>
</organism>
<dbReference type="EMBL" id="MSFU01000009">
    <property type="protein sequence ID" value="PWY75738.1"/>
    <property type="molecule type" value="Genomic_DNA"/>
</dbReference>
<proteinExistence type="predicted"/>
<accession>A0A317VS72</accession>